<dbReference type="PROSITE" id="PS50181">
    <property type="entry name" value="FBOX"/>
    <property type="match status" value="1"/>
</dbReference>
<dbReference type="EC" id="1.1.1.100" evidence="2"/>
<dbReference type="EMBL" id="LR727818">
    <property type="protein sequence ID" value="VWO99680.1"/>
    <property type="molecule type" value="Genomic_DNA"/>
</dbReference>
<dbReference type="GO" id="GO:0004316">
    <property type="term" value="F:3-oxoacyl-[acyl-carrier-protein] reductase (NADPH) activity"/>
    <property type="evidence" value="ECO:0007669"/>
    <property type="project" value="UniProtKB-EC"/>
</dbReference>
<dbReference type="AlphaFoldDB" id="A0A5K1K1U1"/>
<organism evidence="2">
    <name type="scientific">Ganoderma boninense</name>
    <dbReference type="NCBI Taxonomy" id="34458"/>
    <lineage>
        <taxon>Eukaryota</taxon>
        <taxon>Fungi</taxon>
        <taxon>Dikarya</taxon>
        <taxon>Basidiomycota</taxon>
        <taxon>Agaricomycotina</taxon>
        <taxon>Agaricomycetes</taxon>
        <taxon>Polyporales</taxon>
        <taxon>Polyporaceae</taxon>
        <taxon>Ganoderma</taxon>
    </lineage>
</organism>
<dbReference type="Pfam" id="PF12937">
    <property type="entry name" value="F-box-like"/>
    <property type="match status" value="1"/>
</dbReference>
<keyword evidence="2" id="KW-0560">Oxidoreductase</keyword>
<evidence type="ECO:0000313" key="2">
    <source>
        <dbReference type="EMBL" id="VWO99680.1"/>
    </source>
</evidence>
<accession>A0A5K1K1U1</accession>
<proteinExistence type="predicted"/>
<evidence type="ECO:0000259" key="1">
    <source>
        <dbReference type="PROSITE" id="PS50181"/>
    </source>
</evidence>
<name>A0A5K1K1U1_9APHY</name>
<protein>
    <submittedName>
        <fullName evidence="2">Probable 3-oxoacyl-[acyl-carrier-protein] reductase oxidoreductase (EC)</fullName>
        <ecNumber evidence="2">1.1.1.100</ecNumber>
    </submittedName>
</protein>
<reference evidence="2" key="1">
    <citation type="submission" date="2019-10" db="EMBL/GenBank/DDBJ databases">
        <authorList>
            <person name="Nor Muhammad N."/>
        </authorList>
    </citation>
    <scope>NUCLEOTIDE SEQUENCE</scope>
</reference>
<dbReference type="Gene3D" id="1.20.1280.50">
    <property type="match status" value="1"/>
</dbReference>
<dbReference type="SUPFAM" id="SSF81383">
    <property type="entry name" value="F-box domain"/>
    <property type="match status" value="1"/>
</dbReference>
<sequence>MGPNPTHLNPSLKSRPVGIRDLASELLVHTLSFLDTQDIARCIGVCRYFADLVRCELFLQYRIELARNGMVDGPSGTLPVAKRLQRIHQYSANLCSGTLDHETLDSHPEFARQFLNLEWSSLRPPNISATAMFRESSKMVLSIFTRGSSKAGVPSRRWLMPIGTPRDHTRRMNDWAVDRAQDLLVTVEKVYTDMNGQPSKGLLRPVIMISKGLPFYP</sequence>
<feature type="domain" description="F-box" evidence="1">
    <location>
        <begin position="16"/>
        <end position="61"/>
    </location>
</feature>
<gene>
    <name evidence="2" type="primary">Q8Y0J2</name>
</gene>
<dbReference type="InterPro" id="IPR001810">
    <property type="entry name" value="F-box_dom"/>
</dbReference>
<dbReference type="InterPro" id="IPR036047">
    <property type="entry name" value="F-box-like_dom_sf"/>
</dbReference>